<comment type="caution">
    <text evidence="1">The sequence shown here is derived from an EMBL/GenBank/DDBJ whole genome shotgun (WGS) entry which is preliminary data.</text>
</comment>
<reference evidence="1 2" key="1">
    <citation type="submission" date="2019-02" db="EMBL/GenBank/DDBJ databases">
        <title>Novel genomic isolates of S. pyogenes and S. dysgalactiae subsp. equisimilis associated to necrotising fasciitis (NSTI).</title>
        <authorList>
            <person name="Barrantes I."/>
        </authorList>
    </citation>
    <scope>NUCLEOTIDE SEQUENCE [LARGE SCALE GENOMIC DNA]</scope>
    <source>
        <strain evidence="1 2">SPY5003</strain>
    </source>
</reference>
<protein>
    <submittedName>
        <fullName evidence="1">Ribonuclease Z</fullName>
    </submittedName>
</protein>
<proteinExistence type="predicted"/>
<dbReference type="Proteomes" id="UP000325300">
    <property type="component" value="Unassembled WGS sequence"/>
</dbReference>
<evidence type="ECO:0000313" key="2">
    <source>
        <dbReference type="Proteomes" id="UP000325300"/>
    </source>
</evidence>
<gene>
    <name evidence="1" type="ORF">E0F67_11825</name>
</gene>
<evidence type="ECO:0000313" key="1">
    <source>
        <dbReference type="EMBL" id="TYK87818.1"/>
    </source>
</evidence>
<dbReference type="EMBL" id="SJLI01000498">
    <property type="protein sequence ID" value="TYK87818.1"/>
    <property type="molecule type" value="Genomic_DNA"/>
</dbReference>
<dbReference type="AlphaFoldDB" id="A0A5S4T599"/>
<feature type="non-terminal residue" evidence="1">
    <location>
        <position position="1"/>
    </location>
</feature>
<name>A0A5S4T599_STRPY</name>
<accession>A0A5S4T599</accession>
<organism evidence="1 2">
    <name type="scientific">Streptococcus pyogenes</name>
    <dbReference type="NCBI Taxonomy" id="1314"/>
    <lineage>
        <taxon>Bacteria</taxon>
        <taxon>Bacillati</taxon>
        <taxon>Bacillota</taxon>
        <taxon>Bacilli</taxon>
        <taxon>Lactobacillales</taxon>
        <taxon>Streptococcaceae</taxon>
        <taxon>Streptococcus</taxon>
    </lineage>
</organism>
<sequence length="42" mass="5051">TLITHLSNRYNTEDINEIYQILIQNEDTPNFNFVKDFDSFKV</sequence>